<evidence type="ECO:0000259" key="4">
    <source>
        <dbReference type="Pfam" id="PF00150"/>
    </source>
</evidence>
<organism evidence="5 6">
    <name type="scientific">Caulobacter rhizosphaerae</name>
    <dbReference type="NCBI Taxonomy" id="2010972"/>
    <lineage>
        <taxon>Bacteria</taxon>
        <taxon>Pseudomonadati</taxon>
        <taxon>Pseudomonadota</taxon>
        <taxon>Alphaproteobacteria</taxon>
        <taxon>Caulobacterales</taxon>
        <taxon>Caulobacteraceae</taxon>
        <taxon>Caulobacter</taxon>
    </lineage>
</organism>
<reference evidence="5 6" key="1">
    <citation type="submission" date="2023-07" db="EMBL/GenBank/DDBJ databases">
        <title>Sorghum-associated microbial communities from plants grown in Nebraska, USA.</title>
        <authorList>
            <person name="Schachtman D."/>
        </authorList>
    </citation>
    <scope>NUCLEOTIDE SEQUENCE [LARGE SCALE GENOMIC DNA]</scope>
    <source>
        <strain evidence="5 6">DS2154</strain>
    </source>
</reference>
<name>A0ABU1MTR0_9CAUL</name>
<protein>
    <recommendedName>
        <fullName evidence="4">Glycoside hydrolase family 5 domain-containing protein</fullName>
    </recommendedName>
</protein>
<dbReference type="Proteomes" id="UP001262754">
    <property type="component" value="Unassembled WGS sequence"/>
</dbReference>
<dbReference type="InterPro" id="IPR017853">
    <property type="entry name" value="GH"/>
</dbReference>
<evidence type="ECO:0000256" key="2">
    <source>
        <dbReference type="ARBA" id="ARBA00023295"/>
    </source>
</evidence>
<dbReference type="InterPro" id="IPR001547">
    <property type="entry name" value="Glyco_hydro_5"/>
</dbReference>
<evidence type="ECO:0000256" key="1">
    <source>
        <dbReference type="ARBA" id="ARBA00022801"/>
    </source>
</evidence>
<keyword evidence="1 3" id="KW-0378">Hydrolase</keyword>
<accession>A0ABU1MTR0</accession>
<dbReference type="RefSeq" id="WP_310028557.1">
    <property type="nucleotide sequence ID" value="NZ_JAVDRL010000001.1"/>
</dbReference>
<dbReference type="Pfam" id="PF00150">
    <property type="entry name" value="Cellulase"/>
    <property type="match status" value="1"/>
</dbReference>
<evidence type="ECO:0000313" key="5">
    <source>
        <dbReference type="EMBL" id="MDR6529577.1"/>
    </source>
</evidence>
<gene>
    <name evidence="5" type="ORF">J2800_000292</name>
</gene>
<dbReference type="Gene3D" id="3.20.20.80">
    <property type="entry name" value="Glycosidases"/>
    <property type="match status" value="1"/>
</dbReference>
<evidence type="ECO:0000256" key="3">
    <source>
        <dbReference type="RuleBase" id="RU361153"/>
    </source>
</evidence>
<dbReference type="SUPFAM" id="SSF51445">
    <property type="entry name" value="(Trans)glycosidases"/>
    <property type="match status" value="1"/>
</dbReference>
<evidence type="ECO:0000313" key="6">
    <source>
        <dbReference type="Proteomes" id="UP001262754"/>
    </source>
</evidence>
<dbReference type="EMBL" id="JAVDRL010000001">
    <property type="protein sequence ID" value="MDR6529577.1"/>
    <property type="molecule type" value="Genomic_DNA"/>
</dbReference>
<comment type="similarity">
    <text evidence="3">Belongs to the glycosyl hydrolase 5 (cellulase A) family.</text>
</comment>
<proteinExistence type="inferred from homology"/>
<feature type="domain" description="Glycoside hydrolase family 5" evidence="4">
    <location>
        <begin position="103"/>
        <end position="360"/>
    </location>
</feature>
<keyword evidence="2 3" id="KW-0326">Glycosidase</keyword>
<comment type="caution">
    <text evidence="5">The sequence shown here is derived from an EMBL/GenBank/DDBJ whole genome shotgun (WGS) entry which is preliminary data.</text>
</comment>
<sequence length="425" mass="47699">MGGSILGVVDAVTALPSGRRLGRFSGRVFRFPAALAIGLALCAWSPAVEARQPPAPPAAQAAAQRWTPQQAQAWYDHQPWLVGANYAASSAINQLEMFQATTFDPVTIDRELGWAHDRFGMNTVRVYLHDLLWAQDPKGFTARLDQFLAIADRHGIRPVFVLFDSCWDPDPKLGPQHRPIPGVHNSGWVQSPGRDDLVDPRNDARFRDYVQGVVGAFAKDRRVLAWDIWNEPDNPGGGSYNGAQRPQEAARIEALLPQAFAWARSRQPIQPLTSGVWIGPDWSPGAKTLTAIQRAQLDNSDIITFHNYEWPEAFEQRIAQLRPYGRPLIATEWLARGNGSNVDTILPIARRENVGMINWGLVDGAIQTRLPWDSWERPHTLQEPTIWFHDLMHRDGRPYREREAELFRQMAAARTSVPAKAVEAR</sequence>
<keyword evidence="6" id="KW-1185">Reference proteome</keyword>